<keyword evidence="1" id="KW-0812">Transmembrane</keyword>
<proteinExistence type="predicted"/>
<comment type="caution">
    <text evidence="2">The sequence shown here is derived from an EMBL/GenBank/DDBJ whole genome shotgun (WGS) entry which is preliminary data.</text>
</comment>
<dbReference type="EMBL" id="RJLM01000023">
    <property type="protein sequence ID" value="RWX52885.1"/>
    <property type="molecule type" value="Genomic_DNA"/>
</dbReference>
<dbReference type="AlphaFoldDB" id="A0A3S3UFS9"/>
<name>A0A3S3UFS9_9GAMM</name>
<keyword evidence="1" id="KW-0472">Membrane</keyword>
<evidence type="ECO:0000313" key="3">
    <source>
        <dbReference type="Proteomes" id="UP000287563"/>
    </source>
</evidence>
<reference evidence="2 3" key="1">
    <citation type="submission" date="2018-11" db="EMBL/GenBank/DDBJ databases">
        <title>Photobacterium sp. BEI247 sp. nov., a marine bacterium isolated from Yongle Blue Hole in the South China Sea.</title>
        <authorList>
            <person name="Wang X."/>
        </authorList>
    </citation>
    <scope>NUCLEOTIDE SEQUENCE [LARGE SCALE GENOMIC DNA]</scope>
    <source>
        <strain evidence="3">BEI247</strain>
    </source>
</reference>
<keyword evidence="1" id="KW-1133">Transmembrane helix</keyword>
<evidence type="ECO:0000313" key="2">
    <source>
        <dbReference type="EMBL" id="RWX52885.1"/>
    </source>
</evidence>
<feature type="transmembrane region" description="Helical" evidence="1">
    <location>
        <begin position="124"/>
        <end position="144"/>
    </location>
</feature>
<accession>A0A3S3UFS9</accession>
<dbReference type="Proteomes" id="UP000287563">
    <property type="component" value="Unassembled WGS sequence"/>
</dbReference>
<protein>
    <submittedName>
        <fullName evidence="2">Uncharacterized protein</fullName>
    </submittedName>
</protein>
<dbReference type="OrthoDB" id="6195921at2"/>
<gene>
    <name evidence="2" type="ORF">EDI28_24805</name>
</gene>
<evidence type="ECO:0000256" key="1">
    <source>
        <dbReference type="SAM" id="Phobius"/>
    </source>
</evidence>
<feature type="transmembrane region" description="Helical" evidence="1">
    <location>
        <begin position="60"/>
        <end position="85"/>
    </location>
</feature>
<organism evidence="2 3">
    <name type="scientific">Photobacterium chitinilyticum</name>
    <dbReference type="NCBI Taxonomy" id="2485123"/>
    <lineage>
        <taxon>Bacteria</taxon>
        <taxon>Pseudomonadati</taxon>
        <taxon>Pseudomonadota</taxon>
        <taxon>Gammaproteobacteria</taxon>
        <taxon>Vibrionales</taxon>
        <taxon>Vibrionaceae</taxon>
        <taxon>Photobacterium</taxon>
    </lineage>
</organism>
<dbReference type="RefSeq" id="WP_128786509.1">
    <property type="nucleotide sequence ID" value="NZ_RJLM01000023.1"/>
</dbReference>
<sequence>MSSKAIDSAVAVTAITALVYGASAANVNSYLRELSLDADILAINFHQMLYRGFINNLGEFLLFLFYGSVLLFILSGAVIKLRAWLRISIRNKRKYIENINYAVKLFRSGGKTKIHKKDLIFTHIVQRSGLLFVVLLAVTSFLAWNEQDGKQKAIKKKENIANGHYLLVKPLLHKEKLIYLYCGSINCAGYNKTEGKVHYFPVKGISFEGDIYKKDVYLAVE</sequence>
<keyword evidence="3" id="KW-1185">Reference proteome</keyword>